<protein>
    <submittedName>
        <fullName evidence="2">Tetratricopeptide repeat protein</fullName>
    </submittedName>
</protein>
<dbReference type="Gene3D" id="1.25.40.10">
    <property type="entry name" value="Tetratricopeptide repeat domain"/>
    <property type="match status" value="1"/>
</dbReference>
<accession>A0A931HBV4</accession>
<dbReference type="RefSeq" id="WP_197162838.1">
    <property type="nucleotide sequence ID" value="NZ_JADZGI010000001.1"/>
</dbReference>
<dbReference type="EMBL" id="JADZGI010000001">
    <property type="protein sequence ID" value="MBH0112952.1"/>
    <property type="molecule type" value="Genomic_DNA"/>
</dbReference>
<sequence>MTWIVIAVLALLVFLLAIFLFKVPAGAREALAATLLLGIAGYALQGSPGQVGSPKAAAPDSPEASALLVDARAQISNSTIPPTNRWVIIADGLSRNGQNAAAAQILRSAVDEDPKNAEAWLAMANGLVAHADGTLTPAARYAYERAAKADDKAPGPPFFLGLAQAQSGEFLEARKLWAGLLEDAKPDARWRPVVEAELARLDAFIEANGMRGEAAPTPAGAGGAAGADKMSGANEVTPSVAGPATGPSRGEGGS</sequence>
<comment type="caution">
    <text evidence="2">The sequence shown here is derived from an EMBL/GenBank/DDBJ whole genome shotgun (WGS) entry which is preliminary data.</text>
</comment>
<dbReference type="AlphaFoldDB" id="A0A931HBV4"/>
<gene>
    <name evidence="2" type="ORF">I5E68_08315</name>
</gene>
<evidence type="ECO:0000313" key="3">
    <source>
        <dbReference type="Proteomes" id="UP000617634"/>
    </source>
</evidence>
<feature type="region of interest" description="Disordered" evidence="1">
    <location>
        <begin position="215"/>
        <end position="254"/>
    </location>
</feature>
<dbReference type="Pfam" id="PF13428">
    <property type="entry name" value="TPR_14"/>
    <property type="match status" value="1"/>
</dbReference>
<dbReference type="SUPFAM" id="SSF48452">
    <property type="entry name" value="TPR-like"/>
    <property type="match status" value="1"/>
</dbReference>
<organism evidence="2 3">
    <name type="scientific">Novosphingobium aureum</name>
    <dbReference type="NCBI Taxonomy" id="2792964"/>
    <lineage>
        <taxon>Bacteria</taxon>
        <taxon>Pseudomonadati</taxon>
        <taxon>Pseudomonadota</taxon>
        <taxon>Alphaproteobacteria</taxon>
        <taxon>Sphingomonadales</taxon>
        <taxon>Sphingomonadaceae</taxon>
        <taxon>Novosphingobium</taxon>
    </lineage>
</organism>
<dbReference type="Proteomes" id="UP000617634">
    <property type="component" value="Unassembled WGS sequence"/>
</dbReference>
<keyword evidence="3" id="KW-1185">Reference proteome</keyword>
<proteinExistence type="predicted"/>
<reference evidence="2" key="1">
    <citation type="submission" date="2020-11" db="EMBL/GenBank/DDBJ databases">
        <title>Novosphingobium aureum sp. nov., a marine bacterium isolated from sediment of a salt flat.</title>
        <authorList>
            <person name="Yoo Y."/>
            <person name="Kim J.-J."/>
        </authorList>
    </citation>
    <scope>NUCLEOTIDE SEQUENCE</scope>
    <source>
        <strain evidence="2">YJ-S2-02</strain>
    </source>
</reference>
<name>A0A931HBV4_9SPHN</name>
<evidence type="ECO:0000256" key="1">
    <source>
        <dbReference type="SAM" id="MobiDB-lite"/>
    </source>
</evidence>
<dbReference type="InterPro" id="IPR011990">
    <property type="entry name" value="TPR-like_helical_dom_sf"/>
</dbReference>
<evidence type="ECO:0000313" key="2">
    <source>
        <dbReference type="EMBL" id="MBH0112952.1"/>
    </source>
</evidence>